<organism evidence="1 2">
    <name type="scientific">Helicobacter bilis ATCC 43879</name>
    <dbReference type="NCBI Taxonomy" id="613026"/>
    <lineage>
        <taxon>Bacteria</taxon>
        <taxon>Pseudomonadati</taxon>
        <taxon>Campylobacterota</taxon>
        <taxon>Epsilonproteobacteria</taxon>
        <taxon>Campylobacterales</taxon>
        <taxon>Helicobacteraceae</taxon>
        <taxon>Helicobacter</taxon>
    </lineage>
</organism>
<dbReference type="EMBL" id="ACDN02000055">
    <property type="protein sequence ID" value="EEO24229.1"/>
    <property type="molecule type" value="Genomic_DNA"/>
</dbReference>
<reference evidence="1 2" key="1">
    <citation type="journal article" date="2014" name="Genome Announc.">
        <title>Draft genome sequences of six enterohepatic helicobacter species isolated from humans and one from rhesus macaques.</title>
        <authorList>
            <person name="Shen Z."/>
            <person name="Sheh A."/>
            <person name="Young S.K."/>
            <person name="Abouelliel A."/>
            <person name="Ward D.V."/>
            <person name="Earl A.M."/>
            <person name="Fox J.G."/>
        </authorList>
    </citation>
    <scope>NUCLEOTIDE SEQUENCE [LARGE SCALE GENOMIC DNA]</scope>
    <source>
        <strain evidence="1 2">ATCC 43879</strain>
    </source>
</reference>
<dbReference type="HOGENOM" id="CLU_3080526_0_0_7"/>
<evidence type="ECO:0000313" key="2">
    <source>
        <dbReference type="Proteomes" id="UP000005085"/>
    </source>
</evidence>
<proteinExistence type="predicted"/>
<keyword evidence="2" id="KW-1185">Reference proteome</keyword>
<comment type="caution">
    <text evidence="1">The sequence shown here is derived from an EMBL/GenBank/DDBJ whole genome shotgun (WGS) entry which is preliminary data.</text>
</comment>
<dbReference type="RefSeq" id="WP_005218772.1">
    <property type="nucleotide sequence ID" value="NZ_KI392040.1"/>
</dbReference>
<protein>
    <submittedName>
        <fullName evidence="1">Uncharacterized protein</fullName>
    </submittedName>
</protein>
<gene>
    <name evidence="1" type="ORF">HRAG_01286</name>
</gene>
<evidence type="ECO:0000313" key="1">
    <source>
        <dbReference type="EMBL" id="EEO24229.1"/>
    </source>
</evidence>
<name>C3XGU0_9HELI</name>
<sequence>MEEIKQEIEAIIKHLQESKDWELSFKVALLLYSSADKLTQLSQKQKQETSKG</sequence>
<dbReference type="AlphaFoldDB" id="C3XGU0"/>
<accession>C3XGU0</accession>
<dbReference type="Proteomes" id="UP000005085">
    <property type="component" value="Unassembled WGS sequence"/>
</dbReference>